<dbReference type="HOGENOM" id="CLU_021581_0_0_6"/>
<dbReference type="eggNOG" id="COG4223">
    <property type="taxonomic scope" value="Bacteria"/>
</dbReference>
<reference evidence="1 2" key="1">
    <citation type="journal article" date="2011" name="Stand. Genomic Sci.">
        <title>Complete genome sequence of 'Thioalkalivibrio sulfidophilus' HL-EbGr7.</title>
        <authorList>
            <person name="Muyzer G."/>
            <person name="Sorokin D.Y."/>
            <person name="Mavromatis K."/>
            <person name="Lapidus A."/>
            <person name="Clum A."/>
            <person name="Ivanova N."/>
            <person name="Pati A."/>
            <person name="d'Haeseleer P."/>
            <person name="Woyke T."/>
            <person name="Kyrpides N.C."/>
        </authorList>
    </citation>
    <scope>NUCLEOTIDE SEQUENCE [LARGE SCALE GENOMIC DNA]</scope>
    <source>
        <strain evidence="1 2">HL-EbGR7</strain>
    </source>
</reference>
<dbReference type="KEGG" id="tgr:Tgr7_2241"/>
<evidence type="ECO:0000313" key="2">
    <source>
        <dbReference type="Proteomes" id="UP000002383"/>
    </source>
</evidence>
<accession>B8GUK1</accession>
<dbReference type="Pfam" id="PF07793">
    <property type="entry name" value="DUF1631"/>
    <property type="match status" value="1"/>
</dbReference>
<protein>
    <recommendedName>
        <fullName evidence="3">Thymidine phosphorylase</fullName>
    </recommendedName>
</protein>
<proteinExistence type="predicted"/>
<sequence length="782" mass="86181">MSDGASEKVVPFDVAARRESPGSAMQIIGRCRNLTTTHLERFLKEMLDNTDDALFKLADQAEDNRTQSEYFDAMREVRLKRSTMESEYPSQLARAFDSFLQAGPSAAAKLASAGELELSLVGQEELEENLALEGMIAKASRVNKAELEALTRRLVVALNRPKLSEDAHPLTPMSLCESFRSTMKVLDVDLRVRLIIYKLFDKYVVGALPALYQEINRELAERGLLPELKTTATAAQTRRRVSPSQSREIDDEHEPIAGEMADAGELLAALQQLAARGGSPMLPGVTLVDSKSLLSAVPRIPVITPASGSVFTSAELKDVVLTAVNNGDPTGLALNRMDETAIDIVAMLFDFIFDDPALPAPIKELIGRLQIPVLRVAISDRTFFSRKKHPARRLLNELARAGIGWTEAEEREDGLRTRIQSVVDRLVNDASGDTSLFEQELVAFQEWCQDQSERAAQREEQSALAAQGREHLRVAKGVAEESIARLLEGQTLPEPITQLLKTTWKDLLVLIYLKDGQHGKLWQKALNVASLLIWSLLPKSSQAEREQLTGMLPSLLKALQEGMNRMSCSETERQGIIALLAREHARIVRDPELDLDVQSVPAVEHAEHDARPVEQAAAETVRPVDAAVAAPSVQETSTDAETDGASDGRSFMARKVAEINRLISDGRFKVYEEVVIGEAGASEPVDEDQYVQQAREMEEGTWLELTDADGQPLRAKLSWKSLISGKYFFVNRQGLKVKEMTVYGLGAEFRAGRARVIEDVPVFDRAISTLMASLSKSGAPAL</sequence>
<dbReference type="RefSeq" id="WP_012638797.1">
    <property type="nucleotide sequence ID" value="NC_011901.1"/>
</dbReference>
<dbReference type="EMBL" id="CP001339">
    <property type="protein sequence ID" value="ACL73321.1"/>
    <property type="molecule type" value="Genomic_DNA"/>
</dbReference>
<dbReference type="AlphaFoldDB" id="B8GUK1"/>
<evidence type="ECO:0008006" key="3">
    <source>
        <dbReference type="Google" id="ProtNLM"/>
    </source>
</evidence>
<evidence type="ECO:0000313" key="1">
    <source>
        <dbReference type="EMBL" id="ACL73321.1"/>
    </source>
</evidence>
<gene>
    <name evidence="1" type="ordered locus">Tgr7_2241</name>
</gene>
<dbReference type="Proteomes" id="UP000002383">
    <property type="component" value="Chromosome"/>
</dbReference>
<dbReference type="InterPro" id="IPR012434">
    <property type="entry name" value="DUF1631"/>
</dbReference>
<name>B8GUK1_THISH</name>
<organism evidence="1 2">
    <name type="scientific">Thioalkalivibrio sulfidiphilus (strain HL-EbGR7)</name>
    <dbReference type="NCBI Taxonomy" id="396588"/>
    <lineage>
        <taxon>Bacteria</taxon>
        <taxon>Pseudomonadati</taxon>
        <taxon>Pseudomonadota</taxon>
        <taxon>Gammaproteobacteria</taxon>
        <taxon>Chromatiales</taxon>
        <taxon>Ectothiorhodospiraceae</taxon>
        <taxon>Thioalkalivibrio</taxon>
    </lineage>
</organism>
<dbReference type="STRING" id="396588.Tgr7_2241"/>
<keyword evidence="2" id="KW-1185">Reference proteome</keyword>